<dbReference type="InParanoid" id="A0A7M7PJK0"/>
<feature type="transmembrane region" description="Helical" evidence="11">
    <location>
        <begin position="542"/>
        <end position="568"/>
    </location>
</feature>
<evidence type="ECO:0000256" key="5">
    <source>
        <dbReference type="ARBA" id="ARBA00023040"/>
    </source>
</evidence>
<dbReference type="InterPro" id="IPR017981">
    <property type="entry name" value="GPCR_2-like_7TM"/>
</dbReference>
<reference evidence="15" key="1">
    <citation type="submission" date="2015-02" db="EMBL/GenBank/DDBJ databases">
        <title>Genome sequencing for Strongylocentrotus purpuratus.</title>
        <authorList>
            <person name="Murali S."/>
            <person name="Liu Y."/>
            <person name="Vee V."/>
            <person name="English A."/>
            <person name="Wang M."/>
            <person name="Skinner E."/>
            <person name="Han Y."/>
            <person name="Muzny D.M."/>
            <person name="Worley K.C."/>
            <person name="Gibbs R.A."/>
        </authorList>
    </citation>
    <scope>NUCLEOTIDE SEQUENCE</scope>
</reference>
<dbReference type="GeneID" id="100891565"/>
<feature type="compositionally biased region" description="Basic and acidic residues" evidence="10">
    <location>
        <begin position="1006"/>
        <end position="1022"/>
    </location>
</feature>
<evidence type="ECO:0000256" key="3">
    <source>
        <dbReference type="ARBA" id="ARBA00022692"/>
    </source>
</evidence>
<dbReference type="OrthoDB" id="1100386at2759"/>
<evidence type="ECO:0000313" key="14">
    <source>
        <dbReference type="EnsemblMetazoa" id="XP_030852191"/>
    </source>
</evidence>
<dbReference type="InterPro" id="IPR036445">
    <property type="entry name" value="GPCR_2_extracell_dom_sf"/>
</dbReference>
<keyword evidence="5" id="KW-0297">G-protein coupled receptor</keyword>
<dbReference type="InterPro" id="IPR048072">
    <property type="entry name" value="7tmB2_latrophilin-like"/>
</dbReference>
<feature type="domain" description="G-protein coupled receptors family 2 profile 2" evidence="13">
    <location>
        <begin position="398"/>
        <end position="697"/>
    </location>
</feature>
<evidence type="ECO:0000256" key="1">
    <source>
        <dbReference type="ARBA" id="ARBA00004651"/>
    </source>
</evidence>
<feature type="compositionally biased region" description="Polar residues" evidence="10">
    <location>
        <begin position="976"/>
        <end position="986"/>
    </location>
</feature>
<dbReference type="PROSITE" id="PS50221">
    <property type="entry name" value="GAIN_B"/>
    <property type="match status" value="1"/>
</dbReference>
<organism evidence="14 15">
    <name type="scientific">Strongylocentrotus purpuratus</name>
    <name type="common">Purple sea urchin</name>
    <dbReference type="NCBI Taxonomy" id="7668"/>
    <lineage>
        <taxon>Eukaryota</taxon>
        <taxon>Metazoa</taxon>
        <taxon>Echinodermata</taxon>
        <taxon>Eleutherozoa</taxon>
        <taxon>Echinozoa</taxon>
        <taxon>Echinoidea</taxon>
        <taxon>Euechinoidea</taxon>
        <taxon>Echinacea</taxon>
        <taxon>Camarodonta</taxon>
        <taxon>Echinidea</taxon>
        <taxon>Strongylocentrotidae</taxon>
        <taxon>Strongylocentrotus</taxon>
    </lineage>
</organism>
<dbReference type="AlphaFoldDB" id="A0A7M7PJK0"/>
<dbReference type="GO" id="GO:0007166">
    <property type="term" value="P:cell surface receptor signaling pathway"/>
    <property type="evidence" value="ECO:0007669"/>
    <property type="project" value="InterPro"/>
</dbReference>
<evidence type="ECO:0000256" key="7">
    <source>
        <dbReference type="ARBA" id="ARBA00023157"/>
    </source>
</evidence>
<feature type="region of interest" description="Disordered" evidence="10">
    <location>
        <begin position="729"/>
        <end position="765"/>
    </location>
</feature>
<evidence type="ECO:0000256" key="4">
    <source>
        <dbReference type="ARBA" id="ARBA00022989"/>
    </source>
</evidence>
<dbReference type="InterPro" id="IPR000203">
    <property type="entry name" value="GPS"/>
</dbReference>
<dbReference type="Gene3D" id="4.10.1240.10">
    <property type="entry name" value="GPCR, family 2, extracellular hormone receptor domain"/>
    <property type="match status" value="1"/>
</dbReference>
<feature type="compositionally biased region" description="Polar residues" evidence="10">
    <location>
        <begin position="751"/>
        <end position="765"/>
    </location>
</feature>
<evidence type="ECO:0000256" key="8">
    <source>
        <dbReference type="ARBA" id="ARBA00023170"/>
    </source>
</evidence>
<keyword evidence="8" id="KW-0675">Receptor</keyword>
<feature type="domain" description="GAIN-B" evidence="12">
    <location>
        <begin position="181"/>
        <end position="388"/>
    </location>
</feature>
<dbReference type="PROSITE" id="PS50261">
    <property type="entry name" value="G_PROTEIN_RECEP_F2_4"/>
    <property type="match status" value="1"/>
</dbReference>
<dbReference type="PANTHER" id="PTHR12011">
    <property type="entry name" value="ADHESION G-PROTEIN COUPLED RECEPTOR"/>
    <property type="match status" value="1"/>
</dbReference>
<evidence type="ECO:0000313" key="15">
    <source>
        <dbReference type="Proteomes" id="UP000007110"/>
    </source>
</evidence>
<keyword evidence="9" id="KW-0807">Transducer</keyword>
<dbReference type="InterPro" id="IPR046338">
    <property type="entry name" value="GAIN_dom_sf"/>
</dbReference>
<dbReference type="SUPFAM" id="SSF81321">
    <property type="entry name" value="Family A G protein-coupled receptor-like"/>
    <property type="match status" value="1"/>
</dbReference>
<sequence length="1044" mass="115939">MPVVVRGVQWEHAPADTIDVQPCPDNHTGQAEWRCETPLTGPTRWDPSGPDLSDCVSFKLKTITEQLENGASVAVISEELAQTIEEGEELYGGDIVAATDILTTSLGNLNRELENATAAERTEKTKEVTTNYLKVGSAILEDTNLDSWDDLSKEDQTKTASTLITSLEESAFLLANTLEDDQTFIDQEENVVMEVVVRNQDDDSDLIFPDPNGLSGQWKGITDSITLPADAIKERNKDGKTKIVLLAYNNIGQFLGNGNITETSTARTTIKPAAQVARRPCSDEPVMVYQDLGQAVNSRVLSVSINDPWETTPLAKPVNLTFEHAVTGDNASDPVCSFWKFDNTSGEFHNGEWSDRGCRMVHNNETHTICSCDHLTNFAVIMNVKRGVPLQKGHAFALSFITYFGFIISIPCLILALITFCIFKNLQSDRTTIHKNLCLSLIMAEVIFVAGITQTANKTFCAVIALLLHYFFLSAFAWMCLEGIQLYIMLVEVFEAESSRRKYYYPFGYVLPLVIVGISAAVDFEGYGTPDYCWMCAESNLQYAFIAPVCLIIFGNILFLSMALFIMCQHSSLQTNPKEKTPKEKATRKYHRLSASIEKRLRRSSSIFSKHGRKRSKEVDPLDYSMDNSDKLALGNTKGEALKSLVRGALVLLCLLGVTWAFGLLYVSDDLLVFAYIFTITNSFQGVFIFVFHCCMNDKVRKEYRRYVRNSTWIPDCIREQYGGTILTNSNQQNSYRSSSAAQKRPDSKRFSNTTGSYSVDNRKMSNSSVYRNSGQYEHVKFNSEMSVPEEEQVDFGAAKVIADEGISMDFEEHPVHESTRVDAAEGDEAQDSKRLSVNTNEFLPLILDLDIDDEKHAKLINVGAAEEREPSPIEIHPLIRESGIGGSRTSSSGSEDFAPASPLSQDTPTKAHVFPNSGTFGMTGSMPDLINPLTAHARKARMDLVPVAYNNTNNIADVAASDNVHKGYHTLPHTAPSTKSQNSPTYRYPPTDSEMNPSPWHKRASRMDDIDSSDNSEKEFLSLKSPASPQSPRSTRSALETVI</sequence>
<dbReference type="RefSeq" id="XP_030852191.1">
    <property type="nucleotide sequence ID" value="XM_030996331.1"/>
</dbReference>
<feature type="region of interest" description="Disordered" evidence="10">
    <location>
        <begin position="880"/>
        <end position="917"/>
    </location>
</feature>
<feature type="transmembrane region" description="Helical" evidence="11">
    <location>
        <begin position="673"/>
        <end position="696"/>
    </location>
</feature>
<dbReference type="Pfam" id="PF00002">
    <property type="entry name" value="7tm_2"/>
    <property type="match status" value="1"/>
</dbReference>
<feature type="transmembrane region" description="Helical" evidence="11">
    <location>
        <begin position="462"/>
        <end position="491"/>
    </location>
</feature>
<feature type="transmembrane region" description="Helical" evidence="11">
    <location>
        <begin position="645"/>
        <end position="667"/>
    </location>
</feature>
<evidence type="ECO:0000259" key="12">
    <source>
        <dbReference type="PROSITE" id="PS50221"/>
    </source>
</evidence>
<dbReference type="InterPro" id="IPR000832">
    <property type="entry name" value="GPCR_2_secretin-like"/>
</dbReference>
<dbReference type="GO" id="GO:0007186">
    <property type="term" value="P:G protein-coupled receptor signaling pathway"/>
    <property type="evidence" value="ECO:0000318"/>
    <property type="project" value="GO_Central"/>
</dbReference>
<dbReference type="Gene3D" id="1.25.40.610">
    <property type="match status" value="1"/>
</dbReference>
<evidence type="ECO:0000256" key="6">
    <source>
        <dbReference type="ARBA" id="ARBA00023136"/>
    </source>
</evidence>
<dbReference type="OMA" id="NWQNTKA"/>
<keyword evidence="15" id="KW-1185">Reference proteome</keyword>
<keyword evidence="4 11" id="KW-1133">Transmembrane helix</keyword>
<dbReference type="Gene3D" id="1.20.1070.10">
    <property type="entry name" value="Rhodopsin 7-helix transmembrane proteins"/>
    <property type="match status" value="1"/>
</dbReference>
<evidence type="ECO:0000259" key="13">
    <source>
        <dbReference type="PROSITE" id="PS50261"/>
    </source>
</evidence>
<dbReference type="Proteomes" id="UP000007110">
    <property type="component" value="Unassembled WGS sequence"/>
</dbReference>
<feature type="transmembrane region" description="Helical" evidence="11">
    <location>
        <begin position="435"/>
        <end position="456"/>
    </location>
</feature>
<accession>A0A7M7PJK0</accession>
<dbReference type="GO" id="GO:0004930">
    <property type="term" value="F:G protein-coupled receptor activity"/>
    <property type="evidence" value="ECO:0000318"/>
    <property type="project" value="GO_Central"/>
</dbReference>
<dbReference type="CDD" id="cd15440">
    <property type="entry name" value="7tmB2_latrophilin-like_invertebrate"/>
    <property type="match status" value="1"/>
</dbReference>
<feature type="region of interest" description="Disordered" evidence="10">
    <location>
        <begin position="968"/>
        <end position="1044"/>
    </location>
</feature>
<keyword evidence="3 11" id="KW-0812">Transmembrane</keyword>
<dbReference type="EnsemblMetazoa" id="XM_030996331">
    <property type="protein sequence ID" value="XP_030852191"/>
    <property type="gene ID" value="LOC100891565"/>
</dbReference>
<dbReference type="PRINTS" id="PR00249">
    <property type="entry name" value="GPCRSECRETIN"/>
</dbReference>
<evidence type="ECO:0000256" key="11">
    <source>
        <dbReference type="SAM" id="Phobius"/>
    </source>
</evidence>
<reference evidence="14" key="2">
    <citation type="submission" date="2021-01" db="UniProtKB">
        <authorList>
            <consortium name="EnsemblMetazoa"/>
        </authorList>
    </citation>
    <scope>IDENTIFICATION</scope>
</reference>
<keyword evidence="2" id="KW-1003">Cell membrane</keyword>
<feature type="transmembrane region" description="Helical" evidence="11">
    <location>
        <begin position="400"/>
        <end position="423"/>
    </location>
</feature>
<dbReference type="Gene3D" id="2.60.220.50">
    <property type="match status" value="1"/>
</dbReference>
<proteinExistence type="predicted"/>
<dbReference type="PANTHER" id="PTHR12011:SF471">
    <property type="entry name" value="G-PROTEIN COUPLED RECEPTORS FAMILY 2 PROFILE 2 DOMAIN-CONTAINING PROTEIN"/>
    <property type="match status" value="1"/>
</dbReference>
<keyword evidence="6 11" id="KW-0472">Membrane</keyword>
<evidence type="ECO:0000256" key="10">
    <source>
        <dbReference type="SAM" id="MobiDB-lite"/>
    </source>
</evidence>
<feature type="transmembrane region" description="Helical" evidence="11">
    <location>
        <begin position="503"/>
        <end position="522"/>
    </location>
</feature>
<protein>
    <submittedName>
        <fullName evidence="14">Uncharacterized protein</fullName>
    </submittedName>
</protein>
<comment type="subcellular location">
    <subcellularLocation>
        <location evidence="1">Cell membrane</location>
        <topology evidence="1">Multi-pass membrane protein</topology>
    </subcellularLocation>
</comment>
<name>A0A7M7PJK0_STRPU</name>
<dbReference type="InterPro" id="IPR057244">
    <property type="entry name" value="GAIN_B"/>
</dbReference>
<feature type="compositionally biased region" description="Polar residues" evidence="10">
    <location>
        <begin position="1026"/>
        <end position="1044"/>
    </location>
</feature>
<dbReference type="Pfam" id="PF16489">
    <property type="entry name" value="GAIN"/>
    <property type="match status" value="1"/>
</dbReference>
<dbReference type="GO" id="GO:0005886">
    <property type="term" value="C:plasma membrane"/>
    <property type="evidence" value="ECO:0000318"/>
    <property type="project" value="GO_Central"/>
</dbReference>
<dbReference type="SMART" id="SM00303">
    <property type="entry name" value="GPS"/>
    <property type="match status" value="1"/>
</dbReference>
<feature type="compositionally biased region" description="Low complexity" evidence="10">
    <location>
        <begin position="729"/>
        <end position="743"/>
    </location>
</feature>
<dbReference type="KEGG" id="spu:100891565"/>
<dbReference type="Pfam" id="PF01825">
    <property type="entry name" value="GPS"/>
    <property type="match status" value="1"/>
</dbReference>
<keyword evidence="7" id="KW-1015">Disulfide bond</keyword>
<evidence type="ECO:0000256" key="2">
    <source>
        <dbReference type="ARBA" id="ARBA00022475"/>
    </source>
</evidence>
<evidence type="ECO:0000256" key="9">
    <source>
        <dbReference type="ARBA" id="ARBA00023224"/>
    </source>
</evidence>
<dbReference type="InterPro" id="IPR032471">
    <property type="entry name" value="AGRL2-4_GAIN_subdom_A"/>
</dbReference>